<dbReference type="InterPro" id="IPR003439">
    <property type="entry name" value="ABC_transporter-like_ATP-bd"/>
</dbReference>
<evidence type="ECO:0000256" key="10">
    <source>
        <dbReference type="SAM" id="Phobius"/>
    </source>
</evidence>
<reference evidence="13" key="2">
    <citation type="submission" date="2023-06" db="EMBL/GenBank/DDBJ databases">
        <authorList>
            <consortium name="Lawrence Berkeley National Laboratory"/>
            <person name="Haridas S."/>
            <person name="Hensen N."/>
            <person name="Bonometti L."/>
            <person name="Westerberg I."/>
            <person name="Brannstrom I.O."/>
            <person name="Guillou S."/>
            <person name="Cros-Aarteil S."/>
            <person name="Calhoun S."/>
            <person name="Kuo A."/>
            <person name="Mondo S."/>
            <person name="Pangilinan J."/>
            <person name="Riley R."/>
            <person name="Labutti K."/>
            <person name="Andreopoulos B."/>
            <person name="Lipzen A."/>
            <person name="Chen C."/>
            <person name="Yanf M."/>
            <person name="Daum C."/>
            <person name="Ng V."/>
            <person name="Clum A."/>
            <person name="Steindorff A."/>
            <person name="Ohm R."/>
            <person name="Martin F."/>
            <person name="Silar P."/>
            <person name="Natvig D."/>
            <person name="Lalanne C."/>
            <person name="Gautier V."/>
            <person name="Ament-Velasquez S.L."/>
            <person name="Kruys A."/>
            <person name="Hutchinson M.I."/>
            <person name="Powell A.J."/>
            <person name="Barry K."/>
            <person name="Miller A.N."/>
            <person name="Grigoriev I.V."/>
            <person name="Debuchy R."/>
            <person name="Gladieux P."/>
            <person name="Thoren M.H."/>
            <person name="Johannesson H."/>
        </authorList>
    </citation>
    <scope>NUCLEOTIDE SEQUENCE</scope>
    <source>
        <strain evidence="13">CBS 168.71</strain>
    </source>
</reference>
<dbReference type="GO" id="GO:0016020">
    <property type="term" value="C:membrane"/>
    <property type="evidence" value="ECO:0007669"/>
    <property type="project" value="UniProtKB-SubCell"/>
</dbReference>
<dbReference type="InterPro" id="IPR003593">
    <property type="entry name" value="AAA+_ATPase"/>
</dbReference>
<keyword evidence="4 10" id="KW-0812">Transmembrane</keyword>
<feature type="transmembrane region" description="Helical" evidence="10">
    <location>
        <begin position="117"/>
        <end position="135"/>
    </location>
</feature>
<dbReference type="RefSeq" id="XP_062657520.1">
    <property type="nucleotide sequence ID" value="XM_062805291.1"/>
</dbReference>
<dbReference type="Gene3D" id="3.40.50.300">
    <property type="entry name" value="P-loop containing nucleotide triphosphate hydrolases"/>
    <property type="match status" value="2"/>
</dbReference>
<dbReference type="InterPro" id="IPR050360">
    <property type="entry name" value="MFS_Sugar_Transporters"/>
</dbReference>
<evidence type="ECO:0000259" key="11">
    <source>
        <dbReference type="PROSITE" id="PS50850"/>
    </source>
</evidence>
<feature type="transmembrane region" description="Helical" evidence="10">
    <location>
        <begin position="407"/>
        <end position="431"/>
    </location>
</feature>
<feature type="transmembrane region" description="Helical" evidence="10">
    <location>
        <begin position="210"/>
        <end position="229"/>
    </location>
</feature>
<feature type="domain" description="ABC transporter" evidence="12">
    <location>
        <begin position="1017"/>
        <end position="1248"/>
    </location>
</feature>
<reference evidence="13" key="1">
    <citation type="journal article" date="2023" name="Mol. Phylogenet. Evol.">
        <title>Genome-scale phylogeny and comparative genomics of the fungal order Sordariales.</title>
        <authorList>
            <person name="Hensen N."/>
            <person name="Bonometti L."/>
            <person name="Westerberg I."/>
            <person name="Brannstrom I.O."/>
            <person name="Guillou S."/>
            <person name="Cros-Aarteil S."/>
            <person name="Calhoun S."/>
            <person name="Haridas S."/>
            <person name="Kuo A."/>
            <person name="Mondo S."/>
            <person name="Pangilinan J."/>
            <person name="Riley R."/>
            <person name="LaButti K."/>
            <person name="Andreopoulos B."/>
            <person name="Lipzen A."/>
            <person name="Chen C."/>
            <person name="Yan M."/>
            <person name="Daum C."/>
            <person name="Ng V."/>
            <person name="Clum A."/>
            <person name="Steindorff A."/>
            <person name="Ohm R.A."/>
            <person name="Martin F."/>
            <person name="Silar P."/>
            <person name="Natvig D.O."/>
            <person name="Lalanne C."/>
            <person name="Gautier V."/>
            <person name="Ament-Velasquez S.L."/>
            <person name="Kruys A."/>
            <person name="Hutchinson M.I."/>
            <person name="Powell A.J."/>
            <person name="Barry K."/>
            <person name="Miller A.N."/>
            <person name="Grigoriev I.V."/>
            <person name="Debuchy R."/>
            <person name="Gladieux P."/>
            <person name="Hiltunen Thoren M."/>
            <person name="Johannesson H."/>
        </authorList>
    </citation>
    <scope>NUCLEOTIDE SEQUENCE</scope>
    <source>
        <strain evidence="13">CBS 168.71</strain>
    </source>
</reference>
<dbReference type="FunFam" id="1.20.1250.20:FF:000180">
    <property type="entry name" value="MFS monosaccharide transporter"/>
    <property type="match status" value="1"/>
</dbReference>
<dbReference type="PROSITE" id="PS50850">
    <property type="entry name" value="MFS"/>
    <property type="match status" value="1"/>
</dbReference>
<comment type="similarity">
    <text evidence="2">Belongs to the major facilitator superfamily. Sugar transporter (TC 2.A.1.1) family.</text>
</comment>
<dbReference type="InterPro" id="IPR020846">
    <property type="entry name" value="MFS_dom"/>
</dbReference>
<keyword evidence="8 10" id="KW-0472">Membrane</keyword>
<feature type="transmembrane region" description="Helical" evidence="10">
    <location>
        <begin position="451"/>
        <end position="467"/>
    </location>
</feature>
<dbReference type="PROSITE" id="PS50893">
    <property type="entry name" value="ABC_TRANSPORTER_2"/>
    <property type="match status" value="2"/>
</dbReference>
<dbReference type="InterPro" id="IPR005828">
    <property type="entry name" value="MFS_sugar_transport-like"/>
</dbReference>
<proteinExistence type="inferred from homology"/>
<dbReference type="EMBL" id="JAUEPN010000005">
    <property type="protein sequence ID" value="KAK3294006.1"/>
    <property type="molecule type" value="Genomic_DNA"/>
</dbReference>
<dbReference type="Pfam" id="PF00083">
    <property type="entry name" value="Sugar_tr"/>
    <property type="match status" value="1"/>
</dbReference>
<feature type="transmembrane region" description="Helical" evidence="10">
    <location>
        <begin position="141"/>
        <end position="164"/>
    </location>
</feature>
<dbReference type="PANTHER" id="PTHR48022">
    <property type="entry name" value="PLASTIDIC GLUCOSE TRANSPORTER 4"/>
    <property type="match status" value="1"/>
</dbReference>
<dbReference type="GO" id="GO:0005524">
    <property type="term" value="F:ATP binding"/>
    <property type="evidence" value="ECO:0007669"/>
    <property type="project" value="UniProtKB-KW"/>
</dbReference>
<feature type="transmembrane region" description="Helical" evidence="10">
    <location>
        <begin position="343"/>
        <end position="363"/>
    </location>
</feature>
<evidence type="ECO:0000256" key="2">
    <source>
        <dbReference type="ARBA" id="ARBA00010992"/>
    </source>
</evidence>
<dbReference type="GO" id="GO:0005351">
    <property type="term" value="F:carbohydrate:proton symporter activity"/>
    <property type="evidence" value="ECO:0007669"/>
    <property type="project" value="TreeGrafter"/>
</dbReference>
<dbReference type="SUPFAM" id="SSF103473">
    <property type="entry name" value="MFS general substrate transporter"/>
    <property type="match status" value="1"/>
</dbReference>
<protein>
    <submittedName>
        <fullName evidence="13">Transporter protein</fullName>
    </submittedName>
</protein>
<evidence type="ECO:0000313" key="13">
    <source>
        <dbReference type="EMBL" id="KAK3294006.1"/>
    </source>
</evidence>
<name>A0AAE0HE79_9PEZI</name>
<dbReference type="PROSITE" id="PS00216">
    <property type="entry name" value="SUGAR_TRANSPORT_1"/>
    <property type="match status" value="2"/>
</dbReference>
<dbReference type="InterPro" id="IPR036259">
    <property type="entry name" value="MFS_trans_sf"/>
</dbReference>
<keyword evidence="3" id="KW-0813">Transport</keyword>
<dbReference type="InterPro" id="IPR027417">
    <property type="entry name" value="P-loop_NTPase"/>
</dbReference>
<feature type="transmembrane region" description="Helical" evidence="10">
    <location>
        <begin position="90"/>
        <end position="110"/>
    </location>
</feature>
<dbReference type="NCBIfam" id="TIGR00879">
    <property type="entry name" value="SP"/>
    <property type="match status" value="1"/>
</dbReference>
<dbReference type="SMART" id="SM00382">
    <property type="entry name" value="AAA"/>
    <property type="match status" value="2"/>
</dbReference>
<evidence type="ECO:0000259" key="12">
    <source>
        <dbReference type="PROSITE" id="PS50893"/>
    </source>
</evidence>
<gene>
    <name evidence="13" type="ORF">B0H64DRAFT_418052</name>
</gene>
<dbReference type="InterPro" id="IPR003663">
    <property type="entry name" value="Sugar/inositol_transpt"/>
</dbReference>
<keyword evidence="14" id="KW-1185">Reference proteome</keyword>
<evidence type="ECO:0000256" key="8">
    <source>
        <dbReference type="ARBA" id="ARBA00023136"/>
    </source>
</evidence>
<comment type="subcellular location">
    <subcellularLocation>
        <location evidence="1">Membrane</location>
        <topology evidence="1">Multi-pass membrane protein</topology>
    </subcellularLocation>
</comment>
<evidence type="ECO:0000256" key="1">
    <source>
        <dbReference type="ARBA" id="ARBA00004141"/>
    </source>
</evidence>
<dbReference type="PROSITE" id="PS00217">
    <property type="entry name" value="SUGAR_TRANSPORT_2"/>
    <property type="match status" value="1"/>
</dbReference>
<evidence type="ECO:0000256" key="6">
    <source>
        <dbReference type="ARBA" id="ARBA00022840"/>
    </source>
</evidence>
<feature type="transmembrane region" description="Helical" evidence="10">
    <location>
        <begin position="25"/>
        <end position="43"/>
    </location>
</feature>
<dbReference type="GeneID" id="87842239"/>
<dbReference type="InterPro" id="IPR032781">
    <property type="entry name" value="ABC_tran_Xtn"/>
</dbReference>
<evidence type="ECO:0000256" key="9">
    <source>
        <dbReference type="SAM" id="MobiDB-lite"/>
    </source>
</evidence>
<dbReference type="SUPFAM" id="SSF52540">
    <property type="entry name" value="P-loop containing nucleoside triphosphate hydrolases"/>
    <property type="match status" value="2"/>
</dbReference>
<dbReference type="Proteomes" id="UP001278766">
    <property type="component" value="Unassembled WGS sequence"/>
</dbReference>
<feature type="transmembrane region" description="Helical" evidence="10">
    <location>
        <begin position="375"/>
        <end position="395"/>
    </location>
</feature>
<feature type="domain" description="Major facilitator superfamily (MFS) profile" evidence="11">
    <location>
        <begin position="30"/>
        <end position="502"/>
    </location>
</feature>
<feature type="transmembrane region" description="Helical" evidence="10">
    <location>
        <begin position="479"/>
        <end position="498"/>
    </location>
</feature>
<accession>A0AAE0HE79</accession>
<dbReference type="InterPro" id="IPR005829">
    <property type="entry name" value="Sugar_transporter_CS"/>
</dbReference>
<dbReference type="AlphaFoldDB" id="A0AAE0HE79"/>
<keyword evidence="5" id="KW-0547">Nucleotide-binding</keyword>
<evidence type="ECO:0000256" key="7">
    <source>
        <dbReference type="ARBA" id="ARBA00022989"/>
    </source>
</evidence>
<dbReference type="Pfam" id="PF00005">
    <property type="entry name" value="ABC_tran"/>
    <property type="match status" value="2"/>
</dbReference>
<feature type="region of interest" description="Disordered" evidence="9">
    <location>
        <begin position="937"/>
        <end position="960"/>
    </location>
</feature>
<dbReference type="PANTHER" id="PTHR48022:SF61">
    <property type="entry name" value="HIGH AFFINITY GLUCOSE TRANSPORTER RGT2"/>
    <property type="match status" value="1"/>
</dbReference>
<dbReference type="GO" id="GO:0016887">
    <property type="term" value="F:ATP hydrolysis activity"/>
    <property type="evidence" value="ECO:0007669"/>
    <property type="project" value="InterPro"/>
</dbReference>
<evidence type="ECO:0000256" key="4">
    <source>
        <dbReference type="ARBA" id="ARBA00022692"/>
    </source>
</evidence>
<keyword evidence="6" id="KW-0067">ATP-binding</keyword>
<keyword evidence="7 10" id="KW-1133">Transmembrane helix</keyword>
<evidence type="ECO:0000256" key="3">
    <source>
        <dbReference type="ARBA" id="ARBA00022448"/>
    </source>
</evidence>
<organism evidence="13 14">
    <name type="scientific">Chaetomium fimeti</name>
    <dbReference type="NCBI Taxonomy" id="1854472"/>
    <lineage>
        <taxon>Eukaryota</taxon>
        <taxon>Fungi</taxon>
        <taxon>Dikarya</taxon>
        <taxon>Ascomycota</taxon>
        <taxon>Pezizomycotina</taxon>
        <taxon>Sordariomycetes</taxon>
        <taxon>Sordariomycetidae</taxon>
        <taxon>Sordariales</taxon>
        <taxon>Chaetomiaceae</taxon>
        <taxon>Chaetomium</taxon>
    </lineage>
</organism>
<dbReference type="Pfam" id="PF12848">
    <property type="entry name" value="ABC_tran_Xtn"/>
    <property type="match status" value="1"/>
</dbReference>
<dbReference type="CDD" id="cd03221">
    <property type="entry name" value="ABCF_EF-3"/>
    <property type="match status" value="1"/>
</dbReference>
<dbReference type="Gene3D" id="1.20.1250.20">
    <property type="entry name" value="MFS general substrate transporter like domains"/>
    <property type="match status" value="1"/>
</dbReference>
<dbReference type="PRINTS" id="PR00171">
    <property type="entry name" value="SUGRTRNSPORT"/>
</dbReference>
<feature type="domain" description="ABC transporter" evidence="12">
    <location>
        <begin position="577"/>
        <end position="916"/>
    </location>
</feature>
<dbReference type="CDD" id="cd17356">
    <property type="entry name" value="MFS_HXT"/>
    <property type="match status" value="1"/>
</dbReference>
<sequence length="1274" mass="139080">MVGVVIYPSLSGTADLSRVEAPVTFKAYLLCAFAAFGGIFFGYDTGWMSGVLGMPFFITQYTGLQYDYETGQPIGVSPTEFALPSSTKSLMTSILSCGTFFGALIAGDVADFIGRRPTIIIGCGVFSVGCILEIASTNQVVLFVMGRLVSGLGVGFISATILLYMAEVAPRRVRGALVSGYQFCITLGILLANCVVYATANRNDTGSYRIPVGIQFLWALILGIGLFILPESPRFHVMKGKINAAVHDLSLVRGQPIESDYIKDELAEIVANHEYEMQVIPQTSYIGSWMACFQGSLSKRNGNLRRTILGTGIQMMQQLTGVNFIFYFGTTFFQQLGTIGNPFFISLVTTLVNVVSTPISFWAIEYLGRRPLLNWGAVGMVVSQFIVAIVGVTAGRAQENNDAAVRAMIAFICIYIFFFAATWGPVGWVIVGECFPLPIRSRGVGLSTASNWFWNCIIAVITPYMVGNEPGSADLGPRVFFIWGSLCVLSLAFAYFLVPEMKGLTLEQIDTMMAQTTPRKSGGWTPTTTFAARMGRSVSTILVSCKQTRFHIESPNYRELDIEGLNITVTSGAGEKVKGKGKGKASIEGTEILSNAKLRLKAGSRYALVGRNGSGKSTLLRAIADKLIPGIPEQTRVSILQQTNISDANTDDLPSGEVPGSGNGPTVLEDVVDKATAKNNLEQEINTLSAGINSTDGYGALRSLRKLRHERMQKRLFVLDKDARLRSGARGMQARKALVEYEKAIAESAALNEQPADDISPETLKAETQEAVDMLADLQLQVEPSLMADIESRAKKILTGLGFTDTYMTKKADSLSGGWRMRSALATALLQETDILILDEPTNFLDLLGIIWLQRFLQSLEDLPAPPTLILVSHDRDFASSVCTDLLIVKDKDLTYFHGDLPTYEASRAEKKLYLTKMKEAQEKQKAHMQESIRQNMAQGRKNDDQNKMRQAKSRQKRLDDRMGMQVNEKGGRFKLNRDLPGYHYGARDEIAIPQDEKPVTIALPDPTGLRFPGALISLENVSFPPSTKPPPTLQDVTLTVSEGDRVGILGLNGAGKSTLIRLLVGGSADPPPPGSTQTGTVTAHPRLKLSYYSQHAVEALQTLGQEDAALTALALLTREVDGALEEGQLRALLGSLGLPGRTASDVPLRKLSGGQLVRCELARLLWRGPGLLVLDEVTTHLDYETVSALREALRGWKGAVILVSHDRWFMRGVVEGLVDDEEGSEAEEEEDEEEGLRRRVVYKLAAGKLTVLERGVDQFEEGMEKQVKKLMGE</sequence>
<comment type="caution">
    <text evidence="13">The sequence shown here is derived from an EMBL/GenBank/DDBJ whole genome shotgun (WGS) entry which is preliminary data.</text>
</comment>
<evidence type="ECO:0000256" key="5">
    <source>
        <dbReference type="ARBA" id="ARBA00022741"/>
    </source>
</evidence>
<feature type="transmembrane region" description="Helical" evidence="10">
    <location>
        <begin position="176"/>
        <end position="198"/>
    </location>
</feature>
<evidence type="ECO:0000313" key="14">
    <source>
        <dbReference type="Proteomes" id="UP001278766"/>
    </source>
</evidence>